<evidence type="ECO:0000256" key="2">
    <source>
        <dbReference type="ARBA" id="ARBA00022692"/>
    </source>
</evidence>
<reference evidence="6" key="1">
    <citation type="submission" date="2020-05" db="EMBL/GenBank/DDBJ databases">
        <authorList>
            <person name="Chiriac C."/>
            <person name="Salcher M."/>
            <person name="Ghai R."/>
            <person name="Kavagutti S V."/>
        </authorList>
    </citation>
    <scope>NUCLEOTIDE SEQUENCE</scope>
</reference>
<feature type="transmembrane region" description="Helical" evidence="5">
    <location>
        <begin position="297"/>
        <end position="318"/>
    </location>
</feature>
<feature type="transmembrane region" description="Helical" evidence="5">
    <location>
        <begin position="377"/>
        <end position="403"/>
    </location>
</feature>
<dbReference type="SUPFAM" id="SSF81340">
    <property type="entry name" value="Clc chloride channel"/>
    <property type="match status" value="1"/>
</dbReference>
<evidence type="ECO:0000256" key="1">
    <source>
        <dbReference type="ARBA" id="ARBA00004141"/>
    </source>
</evidence>
<dbReference type="EMBL" id="CAEZVB010000164">
    <property type="protein sequence ID" value="CAB4634979.1"/>
    <property type="molecule type" value="Genomic_DNA"/>
</dbReference>
<name>A0A6J6JGD3_9ZZZZ</name>
<evidence type="ECO:0000256" key="5">
    <source>
        <dbReference type="SAM" id="Phobius"/>
    </source>
</evidence>
<keyword evidence="4 5" id="KW-0472">Membrane</keyword>
<protein>
    <submittedName>
        <fullName evidence="6">Unannotated protein</fullName>
    </submittedName>
</protein>
<dbReference type="AlphaFoldDB" id="A0A6J6JGD3"/>
<dbReference type="Gene3D" id="1.10.3080.10">
    <property type="entry name" value="Clc chloride channel"/>
    <property type="match status" value="1"/>
</dbReference>
<dbReference type="InterPro" id="IPR014743">
    <property type="entry name" value="Cl-channel_core"/>
</dbReference>
<feature type="transmembrane region" description="Helical" evidence="5">
    <location>
        <begin position="257"/>
        <end position="276"/>
    </location>
</feature>
<proteinExistence type="predicted"/>
<dbReference type="InterPro" id="IPR050368">
    <property type="entry name" value="ClC-type_chloride_channel"/>
</dbReference>
<comment type="subcellular location">
    <subcellularLocation>
        <location evidence="1">Membrane</location>
        <topology evidence="1">Multi-pass membrane protein</topology>
    </subcellularLocation>
</comment>
<feature type="transmembrane region" description="Helical" evidence="5">
    <location>
        <begin position="12"/>
        <end position="35"/>
    </location>
</feature>
<feature type="transmembrane region" description="Helical" evidence="5">
    <location>
        <begin position="180"/>
        <end position="201"/>
    </location>
</feature>
<evidence type="ECO:0000313" key="7">
    <source>
        <dbReference type="EMBL" id="CAB4662504.1"/>
    </source>
</evidence>
<keyword evidence="2 5" id="KW-0812">Transmembrane</keyword>
<feature type="transmembrane region" description="Helical" evidence="5">
    <location>
        <begin position="222"/>
        <end position="242"/>
    </location>
</feature>
<dbReference type="Pfam" id="PF00654">
    <property type="entry name" value="Voltage_CLC"/>
    <property type="match status" value="1"/>
</dbReference>
<feature type="transmembrane region" description="Helical" evidence="5">
    <location>
        <begin position="55"/>
        <end position="74"/>
    </location>
</feature>
<dbReference type="CDD" id="cd00400">
    <property type="entry name" value="Voltage_gated_ClC"/>
    <property type="match status" value="1"/>
</dbReference>
<evidence type="ECO:0000256" key="3">
    <source>
        <dbReference type="ARBA" id="ARBA00022989"/>
    </source>
</evidence>
<dbReference type="InterPro" id="IPR001807">
    <property type="entry name" value="ClC"/>
</dbReference>
<evidence type="ECO:0000256" key="4">
    <source>
        <dbReference type="ARBA" id="ARBA00023136"/>
    </source>
</evidence>
<feature type="transmembrane region" description="Helical" evidence="5">
    <location>
        <begin position="95"/>
        <end position="113"/>
    </location>
</feature>
<keyword evidence="3 5" id="KW-1133">Transmembrane helix</keyword>
<evidence type="ECO:0000313" key="6">
    <source>
        <dbReference type="EMBL" id="CAB4634979.1"/>
    </source>
</evidence>
<feature type="transmembrane region" description="Helical" evidence="5">
    <location>
        <begin position="330"/>
        <end position="348"/>
    </location>
</feature>
<feature type="transmembrane region" description="Helical" evidence="5">
    <location>
        <begin position="143"/>
        <end position="168"/>
    </location>
</feature>
<dbReference type="EMBL" id="CAEZWR010000058">
    <property type="protein sequence ID" value="CAB4662504.1"/>
    <property type="molecule type" value="Genomic_DNA"/>
</dbReference>
<gene>
    <name evidence="6" type="ORF">UFOPK1908_01696</name>
    <name evidence="7" type="ORF">UFOPK2282_00636</name>
</gene>
<organism evidence="6">
    <name type="scientific">freshwater metagenome</name>
    <dbReference type="NCBI Taxonomy" id="449393"/>
    <lineage>
        <taxon>unclassified sequences</taxon>
        <taxon>metagenomes</taxon>
        <taxon>ecological metagenomes</taxon>
    </lineage>
</organism>
<accession>A0A6J6JGD3</accession>
<dbReference type="PANTHER" id="PTHR43427:SF12">
    <property type="entry name" value="CHLORIDE TRANSPORTER"/>
    <property type="match status" value="1"/>
</dbReference>
<dbReference type="GO" id="GO:0015108">
    <property type="term" value="F:chloride transmembrane transporter activity"/>
    <property type="evidence" value="ECO:0007669"/>
    <property type="project" value="InterPro"/>
</dbReference>
<dbReference type="PANTHER" id="PTHR43427">
    <property type="entry name" value="CHLORIDE CHANNEL PROTEIN CLC-E"/>
    <property type="match status" value="1"/>
</dbReference>
<dbReference type="GO" id="GO:0016020">
    <property type="term" value="C:membrane"/>
    <property type="evidence" value="ECO:0007669"/>
    <property type="project" value="UniProtKB-SubCell"/>
</dbReference>
<sequence length="425" mass="43265">MTEQPTGNQLARLFGISLLVGVLGAIAASILLWIVDHGTELVFTRIPESLGMETTPWWWAAVLLLISATLVALTKKMPGATGAGPLTGFHFDDPLRIVPGVLLAALATLIFGIALGPEAPLIVLGTSVGAFVARKADPRTRQAIMMLGGVAAISAVFGNPFITAFMILEFAALGVLPALLITPVLVALGGSYLVQIGIWGIPGFGVHSLSVPGLPAYNSIQAGDLLTGALVAVIAGLVAVLARQGGTLFDRFAQKRVTLALFTAAVITALVLLIAMNGFSLPMNQILFSGNSGMTTLIHETSIAAVIFILIGKGIAYSVALGSGFRGGPIFPATFLGVAVAVLVVLIFPGDSVSAMAAAGIAASAAAMLKLPATSALIGMLLIVGAGPAVAPFAILGAAIGFIMRLAMDKKLGNDEQPAHVPAAA</sequence>